<dbReference type="InterPro" id="IPR008920">
    <property type="entry name" value="TF_FadR/GntR_C"/>
</dbReference>
<evidence type="ECO:0000313" key="5">
    <source>
        <dbReference type="EMBL" id="MBB6165743.1"/>
    </source>
</evidence>
<keyword evidence="3" id="KW-0804">Transcription</keyword>
<dbReference type="InterPro" id="IPR011711">
    <property type="entry name" value="GntR_C"/>
</dbReference>
<dbReference type="SUPFAM" id="SSF48008">
    <property type="entry name" value="GntR ligand-binding domain-like"/>
    <property type="match status" value="1"/>
</dbReference>
<sequence>MSKLTSLRGVAVSTVDARPLVARITASLREGIELGELGAGARLSSETELARQHSVSRAVVREAIAVLRSDGLVEVRRGVGAFVVERVQEPVPFADLSLERISSVIELIELRLGFETEAASLAAARRSATQLEAILEAHRHVGESIEEEQPTRYTDFNLHLRIAEATQNSRFPELMMLVKAGMVAAGPKATSEDAASLLPKNPHLQEEHGKIVNAIVRGSADDARSAMRAHLEGSLERYKNLLLARVAM</sequence>
<comment type="caution">
    <text evidence="5">The sequence shown here is derived from an EMBL/GenBank/DDBJ whole genome shotgun (WGS) entry which is preliminary data.</text>
</comment>
<dbReference type="InterPro" id="IPR000524">
    <property type="entry name" value="Tscrpt_reg_HTH_GntR"/>
</dbReference>
<dbReference type="Gene3D" id="1.20.120.530">
    <property type="entry name" value="GntR ligand-binding domain-like"/>
    <property type="match status" value="1"/>
</dbReference>
<dbReference type="CDD" id="cd07377">
    <property type="entry name" value="WHTH_GntR"/>
    <property type="match status" value="1"/>
</dbReference>
<keyword evidence="2 5" id="KW-0238">DNA-binding</keyword>
<evidence type="ECO:0000256" key="1">
    <source>
        <dbReference type="ARBA" id="ARBA00023015"/>
    </source>
</evidence>
<name>A0A7W9YD78_9HYPH</name>
<gene>
    <name evidence="5" type="ORF">HNQ72_005591</name>
</gene>
<dbReference type="RefSeq" id="WP_183997256.1">
    <property type="nucleotide sequence ID" value="NZ_BMHW01000013.1"/>
</dbReference>
<evidence type="ECO:0000256" key="2">
    <source>
        <dbReference type="ARBA" id="ARBA00023125"/>
    </source>
</evidence>
<evidence type="ECO:0000259" key="4">
    <source>
        <dbReference type="PROSITE" id="PS50949"/>
    </source>
</evidence>
<dbReference type="PANTHER" id="PTHR43537:SF24">
    <property type="entry name" value="GLUCONATE OPERON TRANSCRIPTIONAL REPRESSOR"/>
    <property type="match status" value="1"/>
</dbReference>
<accession>A0A7W9YD78</accession>
<keyword evidence="1" id="KW-0805">Transcription regulation</keyword>
<dbReference type="SMART" id="SM00895">
    <property type="entry name" value="FCD"/>
    <property type="match status" value="1"/>
</dbReference>
<dbReference type="SMART" id="SM00345">
    <property type="entry name" value="HTH_GNTR"/>
    <property type="match status" value="1"/>
</dbReference>
<organism evidence="5 6">
    <name type="scientific">Rhizobium wenxiniae</name>
    <dbReference type="NCBI Taxonomy" id="1737357"/>
    <lineage>
        <taxon>Bacteria</taxon>
        <taxon>Pseudomonadati</taxon>
        <taxon>Pseudomonadota</taxon>
        <taxon>Alphaproteobacteria</taxon>
        <taxon>Hyphomicrobiales</taxon>
        <taxon>Rhizobiaceae</taxon>
        <taxon>Rhizobium/Agrobacterium group</taxon>
        <taxon>Rhizobium</taxon>
    </lineage>
</organism>
<dbReference type="PROSITE" id="PS50949">
    <property type="entry name" value="HTH_GNTR"/>
    <property type="match status" value="1"/>
</dbReference>
<dbReference type="InterPro" id="IPR036390">
    <property type="entry name" value="WH_DNA-bd_sf"/>
</dbReference>
<dbReference type="EMBL" id="JACHEG010000011">
    <property type="protein sequence ID" value="MBB6165743.1"/>
    <property type="molecule type" value="Genomic_DNA"/>
</dbReference>
<dbReference type="SUPFAM" id="SSF46785">
    <property type="entry name" value="Winged helix' DNA-binding domain"/>
    <property type="match status" value="1"/>
</dbReference>
<evidence type="ECO:0000313" key="6">
    <source>
        <dbReference type="Proteomes" id="UP000547879"/>
    </source>
</evidence>
<dbReference type="InterPro" id="IPR036388">
    <property type="entry name" value="WH-like_DNA-bd_sf"/>
</dbReference>
<dbReference type="PRINTS" id="PR00035">
    <property type="entry name" value="HTHGNTR"/>
</dbReference>
<protein>
    <submittedName>
        <fullName evidence="5">DNA-binding FadR family transcriptional regulator</fullName>
    </submittedName>
</protein>
<keyword evidence="6" id="KW-1185">Reference proteome</keyword>
<dbReference type="AlphaFoldDB" id="A0A7W9YD78"/>
<dbReference type="GO" id="GO:0003700">
    <property type="term" value="F:DNA-binding transcription factor activity"/>
    <property type="evidence" value="ECO:0007669"/>
    <property type="project" value="InterPro"/>
</dbReference>
<reference evidence="5 6" key="1">
    <citation type="submission" date="2020-08" db="EMBL/GenBank/DDBJ databases">
        <title>Genomic Encyclopedia of Type Strains, Phase IV (KMG-IV): sequencing the most valuable type-strain genomes for metagenomic binning, comparative biology and taxonomic classification.</title>
        <authorList>
            <person name="Goeker M."/>
        </authorList>
    </citation>
    <scope>NUCLEOTIDE SEQUENCE [LARGE SCALE GENOMIC DNA]</scope>
    <source>
        <strain evidence="5 6">DSM 100734</strain>
    </source>
</reference>
<dbReference type="GO" id="GO:0003677">
    <property type="term" value="F:DNA binding"/>
    <property type="evidence" value="ECO:0007669"/>
    <property type="project" value="UniProtKB-KW"/>
</dbReference>
<evidence type="ECO:0000256" key="3">
    <source>
        <dbReference type="ARBA" id="ARBA00023163"/>
    </source>
</evidence>
<dbReference type="Proteomes" id="UP000547879">
    <property type="component" value="Unassembled WGS sequence"/>
</dbReference>
<proteinExistence type="predicted"/>
<dbReference type="PANTHER" id="PTHR43537">
    <property type="entry name" value="TRANSCRIPTIONAL REGULATOR, GNTR FAMILY"/>
    <property type="match status" value="1"/>
</dbReference>
<feature type="domain" description="HTH gntR-type" evidence="4">
    <location>
        <begin position="18"/>
        <end position="86"/>
    </location>
</feature>
<dbReference type="Pfam" id="PF07729">
    <property type="entry name" value="FCD"/>
    <property type="match status" value="1"/>
</dbReference>
<dbReference type="Pfam" id="PF00392">
    <property type="entry name" value="GntR"/>
    <property type="match status" value="1"/>
</dbReference>
<dbReference type="Gene3D" id="1.10.10.10">
    <property type="entry name" value="Winged helix-like DNA-binding domain superfamily/Winged helix DNA-binding domain"/>
    <property type="match status" value="1"/>
</dbReference>